<dbReference type="GO" id="GO:0033969">
    <property type="term" value="F:gamma-glutamyl-gamma-aminobutyrate hydrolase activity"/>
    <property type="evidence" value="ECO:0007669"/>
    <property type="project" value="UniProtKB-EC"/>
</dbReference>
<dbReference type="EMBL" id="LPWF01000023">
    <property type="protein sequence ID" value="ODR98222.1"/>
    <property type="molecule type" value="Genomic_DNA"/>
</dbReference>
<dbReference type="InterPro" id="IPR011697">
    <property type="entry name" value="Peptidase_C26"/>
</dbReference>
<protein>
    <recommendedName>
        <fullName evidence="5">gamma-glutamyl-gamma-aminobutyrate hydrolase</fullName>
        <ecNumber evidence="5">3.5.1.94</ecNumber>
    </recommendedName>
</protein>
<dbReference type="Proteomes" id="UP000094472">
    <property type="component" value="Unassembled WGS sequence"/>
</dbReference>
<dbReference type="Pfam" id="PF07722">
    <property type="entry name" value="Peptidase_C26"/>
    <property type="match status" value="1"/>
</dbReference>
<comment type="similarity">
    <text evidence="1">Belongs to the peptidase C26 family.</text>
</comment>
<keyword evidence="7" id="KW-1185">Reference proteome</keyword>
<proteinExistence type="inferred from homology"/>
<keyword evidence="6" id="KW-0378">Hydrolase</keyword>
<evidence type="ECO:0000256" key="1">
    <source>
        <dbReference type="ARBA" id="ARBA00011083"/>
    </source>
</evidence>
<comment type="function">
    <text evidence="3">Involved in the breakdown of putrescine via hydrolysis of the gamma-glutamyl linkage of gamma-glutamyl-gamma-aminobutyrate.</text>
</comment>
<evidence type="ECO:0000256" key="3">
    <source>
        <dbReference type="ARBA" id="ARBA00055068"/>
    </source>
</evidence>
<evidence type="ECO:0000256" key="5">
    <source>
        <dbReference type="ARBA" id="ARBA00066788"/>
    </source>
</evidence>
<gene>
    <name evidence="6" type="ORF">AUC69_09965</name>
</gene>
<evidence type="ECO:0000313" key="6">
    <source>
        <dbReference type="EMBL" id="ODR98222.1"/>
    </source>
</evidence>
<dbReference type="PANTHER" id="PTHR43235:SF1">
    <property type="entry name" value="GLUTAMINE AMIDOTRANSFERASE PB2B2.05-RELATED"/>
    <property type="match status" value="1"/>
</dbReference>
<dbReference type="FunFam" id="3.40.50.880:FF:000030">
    <property type="entry name" value="Gamma-glutamyl-gamma-aminobutyrate hydrolase PuuD"/>
    <property type="match status" value="1"/>
</dbReference>
<dbReference type="STRING" id="1774969.AUC69_09965"/>
<dbReference type="Gene3D" id="3.40.50.880">
    <property type="match status" value="1"/>
</dbReference>
<dbReference type="GO" id="GO:0006598">
    <property type="term" value="P:polyamine catabolic process"/>
    <property type="evidence" value="ECO:0007669"/>
    <property type="project" value="TreeGrafter"/>
</dbReference>
<dbReference type="EC" id="3.5.1.94" evidence="5"/>
<dbReference type="AlphaFoldDB" id="A0A1E3VXH3"/>
<dbReference type="RefSeq" id="WP_069441442.1">
    <property type="nucleotide sequence ID" value="NZ_LPWF01000023.1"/>
</dbReference>
<dbReference type="OrthoDB" id="9813383at2"/>
<dbReference type="InterPro" id="IPR029062">
    <property type="entry name" value="Class_I_gatase-like"/>
</dbReference>
<name>A0A1E3VXH3_9HYPH</name>
<reference evidence="6 7" key="1">
    <citation type="journal article" date="2016" name="Environ. Microbiol.">
        <title>New Methyloceanibacter diversity from North Sea sediments includes methanotroph containing solely the soluble methane monooxygenase.</title>
        <authorList>
            <person name="Vekeman B."/>
            <person name="Kerckhof F.M."/>
            <person name="Cremers G."/>
            <person name="de Vos P."/>
            <person name="Vandamme P."/>
            <person name="Boon N."/>
            <person name="Op den Camp H.J."/>
            <person name="Heylen K."/>
        </authorList>
    </citation>
    <scope>NUCLEOTIDE SEQUENCE [LARGE SCALE GENOMIC DNA]</scope>
    <source>
        <strain evidence="6 7">R-67175</strain>
    </source>
</reference>
<comment type="catalytic activity">
    <reaction evidence="2">
        <text>4-(gamma-L-glutamylamino)butanoate + H2O = 4-aminobutanoate + L-glutamate</text>
        <dbReference type="Rhea" id="RHEA:19737"/>
        <dbReference type="ChEBI" id="CHEBI:15377"/>
        <dbReference type="ChEBI" id="CHEBI:29985"/>
        <dbReference type="ChEBI" id="CHEBI:58800"/>
        <dbReference type="ChEBI" id="CHEBI:59888"/>
        <dbReference type="EC" id="3.5.1.94"/>
    </reaction>
</comment>
<dbReference type="PANTHER" id="PTHR43235">
    <property type="entry name" value="GLUTAMINE AMIDOTRANSFERASE PB2B2.05-RELATED"/>
    <property type="match status" value="1"/>
</dbReference>
<dbReference type="PROSITE" id="PS51273">
    <property type="entry name" value="GATASE_TYPE_1"/>
    <property type="match status" value="1"/>
</dbReference>
<evidence type="ECO:0000313" key="7">
    <source>
        <dbReference type="Proteomes" id="UP000094472"/>
    </source>
</evidence>
<dbReference type="CDD" id="cd01745">
    <property type="entry name" value="GATase1_2"/>
    <property type="match status" value="1"/>
</dbReference>
<dbReference type="SUPFAM" id="SSF52317">
    <property type="entry name" value="Class I glutamine amidotransferase-like"/>
    <property type="match status" value="1"/>
</dbReference>
<dbReference type="InterPro" id="IPR044668">
    <property type="entry name" value="PuuD-like"/>
</dbReference>
<comment type="caution">
    <text evidence="6">The sequence shown here is derived from an EMBL/GenBank/DDBJ whole genome shotgun (WGS) entry which is preliminary data.</text>
</comment>
<evidence type="ECO:0000256" key="2">
    <source>
        <dbReference type="ARBA" id="ARBA00052718"/>
    </source>
</evidence>
<organism evidence="6 7">
    <name type="scientific">Methyloceanibacter superfactus</name>
    <dbReference type="NCBI Taxonomy" id="1774969"/>
    <lineage>
        <taxon>Bacteria</taxon>
        <taxon>Pseudomonadati</taxon>
        <taxon>Pseudomonadota</taxon>
        <taxon>Alphaproteobacteria</taxon>
        <taxon>Hyphomicrobiales</taxon>
        <taxon>Hyphomicrobiaceae</taxon>
        <taxon>Methyloceanibacter</taxon>
    </lineage>
</organism>
<accession>A0A1E3VXH3</accession>
<evidence type="ECO:0000256" key="4">
    <source>
        <dbReference type="ARBA" id="ARBA00060634"/>
    </source>
</evidence>
<sequence>MTRPVVIIPCCTKSIGGYTFDAVGRQYATAVADVAECQPLLVPVGPGLADIASLLDVADAILLSGSPSNVEPSHYSDEPPVKPEALDPFRDALTLPLIRAAVEHKKPLFAICRGFQELNVALGGSLHQAVHDVTGQSDHRERPNLPVDERYCPVHPVSLRGKLRDWLGRDEIMVNSLHGQGIKRLASDLQAEAFAENQLIEAVRGPDDEVFCLGVQWHPEWAPKSNDVSVALFQRFGAAARRIPS</sequence>
<dbReference type="GO" id="GO:0005829">
    <property type="term" value="C:cytosol"/>
    <property type="evidence" value="ECO:0007669"/>
    <property type="project" value="TreeGrafter"/>
</dbReference>
<comment type="pathway">
    <text evidence="4">Amine and polyamine degradation; putrescine degradation; 4-aminobutanoate from putrescine: step 4/4.</text>
</comment>